<feature type="domain" description="DinB-like" evidence="1">
    <location>
        <begin position="23"/>
        <end position="178"/>
    </location>
</feature>
<dbReference type="AlphaFoldDB" id="A0A558BMW4"/>
<dbReference type="Proteomes" id="UP000317624">
    <property type="component" value="Unassembled WGS sequence"/>
</dbReference>
<organism evidence="2 3">
    <name type="scientific">Hymenobacter setariae</name>
    <dbReference type="NCBI Taxonomy" id="2594794"/>
    <lineage>
        <taxon>Bacteria</taxon>
        <taxon>Pseudomonadati</taxon>
        <taxon>Bacteroidota</taxon>
        <taxon>Cytophagia</taxon>
        <taxon>Cytophagales</taxon>
        <taxon>Hymenobacteraceae</taxon>
        <taxon>Hymenobacter</taxon>
    </lineage>
</organism>
<evidence type="ECO:0000313" key="3">
    <source>
        <dbReference type="Proteomes" id="UP000317624"/>
    </source>
</evidence>
<gene>
    <name evidence="2" type="ORF">FNT36_22045</name>
</gene>
<dbReference type="Pfam" id="PF12867">
    <property type="entry name" value="DinB_2"/>
    <property type="match status" value="1"/>
</dbReference>
<comment type="caution">
    <text evidence="2">The sequence shown here is derived from an EMBL/GenBank/DDBJ whole genome shotgun (WGS) entry which is preliminary data.</text>
</comment>
<dbReference type="EMBL" id="VMRJ01000006">
    <property type="protein sequence ID" value="TVT37845.1"/>
    <property type="molecule type" value="Genomic_DNA"/>
</dbReference>
<dbReference type="Gene3D" id="1.20.120.450">
    <property type="entry name" value="dinb family like domain"/>
    <property type="match status" value="1"/>
</dbReference>
<dbReference type="RefSeq" id="WP_144852234.1">
    <property type="nucleotide sequence ID" value="NZ_VMRJ01000006.1"/>
</dbReference>
<evidence type="ECO:0000259" key="1">
    <source>
        <dbReference type="Pfam" id="PF12867"/>
    </source>
</evidence>
<proteinExistence type="predicted"/>
<protein>
    <submittedName>
        <fullName evidence="2">DinB family protein</fullName>
    </submittedName>
</protein>
<accession>A0A558BMW4</accession>
<dbReference type="OrthoDB" id="1524454at2"/>
<evidence type="ECO:0000313" key="2">
    <source>
        <dbReference type="EMBL" id="TVT37845.1"/>
    </source>
</evidence>
<name>A0A558BMW4_9BACT</name>
<dbReference type="InterPro" id="IPR034660">
    <property type="entry name" value="DinB/YfiT-like"/>
</dbReference>
<keyword evidence="3" id="KW-1185">Reference proteome</keyword>
<dbReference type="InterPro" id="IPR024775">
    <property type="entry name" value="DinB-like"/>
</dbReference>
<dbReference type="SUPFAM" id="SSF109854">
    <property type="entry name" value="DinB/YfiT-like putative metalloenzymes"/>
    <property type="match status" value="1"/>
</dbReference>
<reference evidence="2 3" key="1">
    <citation type="submission" date="2019-07" db="EMBL/GenBank/DDBJ databases">
        <title>Hymenobacter sp. straun FUR1 Genome sequencing and assembly.</title>
        <authorList>
            <person name="Chhetri G."/>
        </authorList>
    </citation>
    <scope>NUCLEOTIDE SEQUENCE [LARGE SCALE GENOMIC DNA]</scope>
    <source>
        <strain evidence="2 3">Fur1</strain>
    </source>
</reference>
<sequence>MSASSRDTNDFFDQLTNQVLALRVASHQRLRPLNNEQLNRRPGYDKWSVGQCLEHLNILSGYYLPLVKNRLKLAQARGSAARQSVRSGWLGRRFTSAARQDNDSDAVFRVPKQYAPTGVRLTGTVVEAFTRQLDELLRLLLLARQIDAGAVRVPNPLHPWLKLRLTDVLETLVAHYKRYVQQAEQALATNATKPT</sequence>